<keyword evidence="1" id="KW-0472">Membrane</keyword>
<proteinExistence type="predicted"/>
<protein>
    <submittedName>
        <fullName evidence="2">Uncharacterized protein</fullName>
    </submittedName>
</protein>
<feature type="transmembrane region" description="Helical" evidence="1">
    <location>
        <begin position="255"/>
        <end position="275"/>
    </location>
</feature>
<feature type="non-terminal residue" evidence="2">
    <location>
        <position position="1"/>
    </location>
</feature>
<organism evidence="2 3">
    <name type="scientific">Triparma retinervis</name>
    <dbReference type="NCBI Taxonomy" id="2557542"/>
    <lineage>
        <taxon>Eukaryota</taxon>
        <taxon>Sar</taxon>
        <taxon>Stramenopiles</taxon>
        <taxon>Ochrophyta</taxon>
        <taxon>Bolidophyceae</taxon>
        <taxon>Parmales</taxon>
        <taxon>Triparmaceae</taxon>
        <taxon>Triparma</taxon>
    </lineage>
</organism>
<reference evidence="2" key="1">
    <citation type="submission" date="2022-07" db="EMBL/GenBank/DDBJ databases">
        <title>Genome analysis of Parmales, a sister group of diatoms, reveals the evolutionary specialization of diatoms from phago-mixotrophs to photoautotrophs.</title>
        <authorList>
            <person name="Ban H."/>
            <person name="Sato S."/>
            <person name="Yoshikawa S."/>
            <person name="Kazumasa Y."/>
            <person name="Nakamura Y."/>
            <person name="Ichinomiya M."/>
            <person name="Saitoh K."/>
            <person name="Sato N."/>
            <person name="Blanc-Mathieu R."/>
            <person name="Endo H."/>
            <person name="Kuwata A."/>
            <person name="Ogata H."/>
        </authorList>
    </citation>
    <scope>NUCLEOTIDE SEQUENCE</scope>
</reference>
<feature type="transmembrane region" description="Helical" evidence="1">
    <location>
        <begin position="187"/>
        <end position="205"/>
    </location>
</feature>
<name>A0A9W7E3V5_9STRA</name>
<evidence type="ECO:0000256" key="1">
    <source>
        <dbReference type="SAM" id="Phobius"/>
    </source>
</evidence>
<gene>
    <name evidence="2" type="ORF">TrRE_jg8480</name>
</gene>
<comment type="caution">
    <text evidence="2">The sequence shown here is derived from an EMBL/GenBank/DDBJ whole genome shotgun (WGS) entry which is preliminary data.</text>
</comment>
<accession>A0A9W7E3V5</accession>
<keyword evidence="1" id="KW-1133">Transmembrane helix</keyword>
<evidence type="ECO:0000313" key="3">
    <source>
        <dbReference type="Proteomes" id="UP001165082"/>
    </source>
</evidence>
<feature type="transmembrane region" description="Helical" evidence="1">
    <location>
        <begin position="155"/>
        <end position="181"/>
    </location>
</feature>
<sequence>SIATFTVFHKAPVWIQVKEQLILFSLLKPGVDVYRTTMKDKLMARKRREEERTRRITGEKKNEEEHITEQLVDERFQLTTGRAIEMCAEAIPGTVIQMSAFLGSSDFTALVSLLSSAGSAAFMSAVISYEWDTDPEGRINSQFYGYIPRGMGRKVLIFALQFTQCFSCLFVRAAALGLLSLRGGREGGYAALAFLGAELGVYFAVKIWRNDYVYWLDFEGWKKHAATAIERLIVKLLTDWVSTHQFRIPYEVGGAAYSFSILTTLAFGAWAALGYEKLGEGDLEEADVRLAMGTCCLCLVGSYGAFLLVIERSHVRSFFDTRTGSQYLCQEWAYYKENKLMKNMFVILNGYRESYWVPHIGEEVKEWLNNDALPKLLLGGRDVPWFDSHV</sequence>
<keyword evidence="1" id="KW-0812">Transmembrane</keyword>
<keyword evidence="3" id="KW-1185">Reference proteome</keyword>
<dbReference type="AlphaFoldDB" id="A0A9W7E3V5"/>
<feature type="transmembrane region" description="Helical" evidence="1">
    <location>
        <begin position="290"/>
        <end position="310"/>
    </location>
</feature>
<dbReference type="EMBL" id="BRXZ01004035">
    <property type="protein sequence ID" value="GMH67159.1"/>
    <property type="molecule type" value="Genomic_DNA"/>
</dbReference>
<dbReference type="Proteomes" id="UP001165082">
    <property type="component" value="Unassembled WGS sequence"/>
</dbReference>
<dbReference type="OrthoDB" id="197540at2759"/>
<evidence type="ECO:0000313" key="2">
    <source>
        <dbReference type="EMBL" id="GMH67159.1"/>
    </source>
</evidence>
<feature type="non-terminal residue" evidence="2">
    <location>
        <position position="390"/>
    </location>
</feature>